<dbReference type="AlphaFoldDB" id="A0A8J4U945"/>
<keyword evidence="5" id="KW-1185">Reference proteome</keyword>
<dbReference type="InterPro" id="IPR024078">
    <property type="entry name" value="LmbE-like_dom_sf"/>
</dbReference>
<comment type="similarity">
    <text evidence="1">Belongs to the PIGL family.</text>
</comment>
<evidence type="ECO:0000313" key="4">
    <source>
        <dbReference type="EMBL" id="KAF5903163.1"/>
    </source>
</evidence>
<dbReference type="SUPFAM" id="SSF102588">
    <property type="entry name" value="LmbE-like"/>
    <property type="match status" value="1"/>
</dbReference>
<dbReference type="GO" id="GO:0005783">
    <property type="term" value="C:endoplasmic reticulum"/>
    <property type="evidence" value="ECO:0007669"/>
    <property type="project" value="TreeGrafter"/>
</dbReference>
<feature type="region of interest" description="Disordered" evidence="3">
    <location>
        <begin position="1"/>
        <end position="31"/>
    </location>
</feature>
<dbReference type="EMBL" id="QNUK01000078">
    <property type="protein sequence ID" value="KAF5903163.1"/>
    <property type="molecule type" value="Genomic_DNA"/>
</dbReference>
<evidence type="ECO:0000313" key="5">
    <source>
        <dbReference type="Proteomes" id="UP000727407"/>
    </source>
</evidence>
<dbReference type="Proteomes" id="UP000727407">
    <property type="component" value="Unassembled WGS sequence"/>
</dbReference>
<comment type="caution">
    <text evidence="4">The sequence shown here is derived from an EMBL/GenBank/DDBJ whole genome shotgun (WGS) entry which is preliminary data.</text>
</comment>
<dbReference type="GO" id="GO:0000225">
    <property type="term" value="F:N-acetylglucosaminylphosphatidylinositol deacetylase activity"/>
    <property type="evidence" value="ECO:0007669"/>
    <property type="project" value="UniProtKB-EC"/>
</dbReference>
<dbReference type="PANTHER" id="PTHR12993">
    <property type="entry name" value="N-ACETYLGLUCOSAMINYL-PHOSPHATIDYLINOSITOL DE-N-ACETYLASE-RELATED"/>
    <property type="match status" value="1"/>
</dbReference>
<protein>
    <recommendedName>
        <fullName evidence="2">N-acetylglucosaminylphosphatidylinositol deacetylase</fullName>
        <ecNumber evidence="2">3.5.1.89</ecNumber>
    </recommendedName>
</protein>
<dbReference type="EC" id="3.5.1.89" evidence="2"/>
<sequence>SLDCWRKPEYSDETHQAQGEHAHSMHTNPKAGIKPGPWRCKLKVLPWNYYNQGAQRKEELLDSCAVLGIPTHRVTIIDNNELKDDPMTEWNIALTAPLILKHITTHSINL</sequence>
<accession>A0A8J4U945</accession>
<evidence type="ECO:0000256" key="3">
    <source>
        <dbReference type="SAM" id="MobiDB-lite"/>
    </source>
</evidence>
<name>A0A8J4U945_CLAMG</name>
<dbReference type="PANTHER" id="PTHR12993:SF11">
    <property type="entry name" value="N-ACETYLGLUCOSAMINYL-PHOSPHATIDYLINOSITOL DE-N-ACETYLASE"/>
    <property type="match status" value="1"/>
</dbReference>
<dbReference type="InterPro" id="IPR003737">
    <property type="entry name" value="GlcNAc_PI_deacetylase-related"/>
</dbReference>
<feature type="compositionally biased region" description="Basic and acidic residues" evidence="3">
    <location>
        <begin position="1"/>
        <end position="23"/>
    </location>
</feature>
<dbReference type="OrthoDB" id="8918788at2759"/>
<reference evidence="4" key="1">
    <citation type="submission" date="2020-07" db="EMBL/GenBank/DDBJ databases">
        <title>Clarias magur genome sequencing, assembly and annotation.</title>
        <authorList>
            <person name="Kushwaha B."/>
            <person name="Kumar R."/>
            <person name="Das P."/>
            <person name="Joshi C.G."/>
            <person name="Kumar D."/>
            <person name="Nagpure N.S."/>
            <person name="Pandey M."/>
            <person name="Agarwal S."/>
            <person name="Srivastava S."/>
            <person name="Singh M."/>
            <person name="Sahoo L."/>
            <person name="Jayasankar P."/>
            <person name="Meher P.K."/>
            <person name="Koringa P.G."/>
            <person name="Iquebal M.A."/>
            <person name="Das S.P."/>
            <person name="Bit A."/>
            <person name="Patnaik S."/>
            <person name="Patel N."/>
            <person name="Shah T.M."/>
            <person name="Hinsu A."/>
            <person name="Jena J.K."/>
        </authorList>
    </citation>
    <scope>NUCLEOTIDE SEQUENCE</scope>
    <source>
        <strain evidence="4">CIFAMagur01</strain>
        <tissue evidence="4">Testis</tissue>
    </source>
</reference>
<feature type="non-terminal residue" evidence="4">
    <location>
        <position position="1"/>
    </location>
</feature>
<evidence type="ECO:0000256" key="2">
    <source>
        <dbReference type="ARBA" id="ARBA00012176"/>
    </source>
</evidence>
<evidence type="ECO:0000256" key="1">
    <source>
        <dbReference type="ARBA" id="ARBA00006066"/>
    </source>
</evidence>
<feature type="non-terminal residue" evidence="4">
    <location>
        <position position="110"/>
    </location>
</feature>
<organism evidence="4 5">
    <name type="scientific">Clarias magur</name>
    <name type="common">Asian catfish</name>
    <name type="synonym">Macropteronotus magur</name>
    <dbReference type="NCBI Taxonomy" id="1594786"/>
    <lineage>
        <taxon>Eukaryota</taxon>
        <taxon>Metazoa</taxon>
        <taxon>Chordata</taxon>
        <taxon>Craniata</taxon>
        <taxon>Vertebrata</taxon>
        <taxon>Euteleostomi</taxon>
        <taxon>Actinopterygii</taxon>
        <taxon>Neopterygii</taxon>
        <taxon>Teleostei</taxon>
        <taxon>Ostariophysi</taxon>
        <taxon>Siluriformes</taxon>
        <taxon>Clariidae</taxon>
        <taxon>Clarias</taxon>
    </lineage>
</organism>
<gene>
    <name evidence="4" type="primary">pigl</name>
    <name evidence="4" type="ORF">DAT39_007119</name>
</gene>
<proteinExistence type="inferred from homology"/>